<dbReference type="PANTHER" id="PTHR10773">
    <property type="entry name" value="DNA-DIRECTED RNA POLYMERASES I, II, AND III SUBUNIT RPABC2"/>
    <property type="match status" value="1"/>
</dbReference>
<gene>
    <name evidence="1" type="ORF">ANN_14280</name>
</gene>
<accession>A0ABQ8SWG3</accession>
<name>A0ABQ8SWG3_PERAM</name>
<comment type="caution">
    <text evidence="1">The sequence shown here is derived from an EMBL/GenBank/DDBJ whole genome shotgun (WGS) entry which is preliminary data.</text>
</comment>
<dbReference type="Proteomes" id="UP001148838">
    <property type="component" value="Unassembled WGS sequence"/>
</dbReference>
<evidence type="ECO:0000313" key="2">
    <source>
        <dbReference type="Proteomes" id="UP001148838"/>
    </source>
</evidence>
<organism evidence="1 2">
    <name type="scientific">Periplaneta americana</name>
    <name type="common">American cockroach</name>
    <name type="synonym">Blatta americana</name>
    <dbReference type="NCBI Taxonomy" id="6978"/>
    <lineage>
        <taxon>Eukaryota</taxon>
        <taxon>Metazoa</taxon>
        <taxon>Ecdysozoa</taxon>
        <taxon>Arthropoda</taxon>
        <taxon>Hexapoda</taxon>
        <taxon>Insecta</taxon>
        <taxon>Pterygota</taxon>
        <taxon>Neoptera</taxon>
        <taxon>Polyneoptera</taxon>
        <taxon>Dictyoptera</taxon>
        <taxon>Blattodea</taxon>
        <taxon>Blattoidea</taxon>
        <taxon>Blattidae</taxon>
        <taxon>Blattinae</taxon>
        <taxon>Periplaneta</taxon>
    </lineage>
</organism>
<dbReference type="PANTHER" id="PTHR10773:SF19">
    <property type="match status" value="1"/>
</dbReference>
<evidence type="ECO:0000313" key="1">
    <source>
        <dbReference type="EMBL" id="KAJ4438338.1"/>
    </source>
</evidence>
<dbReference type="EMBL" id="JAJSOF020000019">
    <property type="protein sequence ID" value="KAJ4438338.1"/>
    <property type="molecule type" value="Genomic_DNA"/>
</dbReference>
<proteinExistence type="predicted"/>
<reference evidence="1 2" key="1">
    <citation type="journal article" date="2022" name="Allergy">
        <title>Genome assembly and annotation of Periplaneta americana reveal a comprehensive cockroach allergen profile.</title>
        <authorList>
            <person name="Wang L."/>
            <person name="Xiong Q."/>
            <person name="Saelim N."/>
            <person name="Wang L."/>
            <person name="Nong W."/>
            <person name="Wan A.T."/>
            <person name="Shi M."/>
            <person name="Liu X."/>
            <person name="Cao Q."/>
            <person name="Hui J.H.L."/>
            <person name="Sookrung N."/>
            <person name="Leung T.F."/>
            <person name="Tungtrongchitr A."/>
            <person name="Tsui S.K.W."/>
        </authorList>
    </citation>
    <scope>NUCLEOTIDE SEQUENCE [LARGE SCALE GENOMIC DNA]</scope>
    <source>
        <strain evidence="1">PWHHKU_190912</strain>
    </source>
</reference>
<keyword evidence="2" id="KW-1185">Reference proteome</keyword>
<protein>
    <submittedName>
        <fullName evidence="1">Uncharacterized protein</fullName>
    </submittedName>
</protein>
<sequence>MYIWPETEGSRGSQEISACLKCHITLNTNTAKHIITYSDSCTGQNRNIKTVLSMMKIIQSPQIRADIIDMKFLVSGHSYLPNDTDFALIEKKARRTVNIYSPRDWYDILLEFKKKNKYSLTEMKREDFLSIKSLEEAVVNRKKTLNGDSVNWLEMRWIRLEKQEPLKIKFKLALCEEMDFEVIDLQKKQVERPILSLDSILQDVLYPSVRPVTVAKRGI</sequence>